<comment type="similarity">
    <text evidence="5">Belongs to the TatC family.</text>
</comment>
<comment type="subunit">
    <text evidence="5">Forms a complex with TatA.</text>
</comment>
<name>A0ABW3RZ99_9BACL</name>
<evidence type="ECO:0000256" key="5">
    <source>
        <dbReference type="HAMAP-Rule" id="MF_00902"/>
    </source>
</evidence>
<comment type="subcellular location">
    <subcellularLocation>
        <location evidence="5">Cell membrane</location>
        <topology evidence="5">Multi-pass membrane protein</topology>
    </subcellularLocation>
    <subcellularLocation>
        <location evidence="1">Membrane</location>
        <topology evidence="1">Multi-pass membrane protein</topology>
    </subcellularLocation>
</comment>
<sequence length="252" mass="28406">MSKPDHSDEQLVKMSLVEHLSELRKRLIIVAVFFLATSSISFQFVRKIADQLMALGNGFRFVYLAPSELFMQYFYLSIICGVVLTSPVIVYEIWRFICPGLKKQEKRAICYALLSGFAFFALGAVFAYYVMVPIMLQFFLNMSSGISIEPMISFANYVGFISSTILTFGLVFEMPVVVMTLTRLGLLKPKWLTKNRGAAILVIFVVAAIITPPDVVSQTLVAVPMVILYELSVVLSKAIFVRRQNRQQQLEA</sequence>
<evidence type="ECO:0000256" key="2">
    <source>
        <dbReference type="ARBA" id="ARBA00022692"/>
    </source>
</evidence>
<dbReference type="Pfam" id="PF00902">
    <property type="entry name" value="TatC"/>
    <property type="match status" value="1"/>
</dbReference>
<accession>A0ABW3RZ99</accession>
<dbReference type="PANTHER" id="PTHR30371:SF0">
    <property type="entry name" value="SEC-INDEPENDENT PROTEIN TRANSLOCASE PROTEIN TATC, CHLOROPLASTIC-RELATED"/>
    <property type="match status" value="1"/>
</dbReference>
<reference evidence="7" key="1">
    <citation type="journal article" date="2019" name="Int. J. Syst. Evol. Microbiol.">
        <title>The Global Catalogue of Microorganisms (GCM) 10K type strain sequencing project: providing services to taxonomists for standard genome sequencing and annotation.</title>
        <authorList>
            <consortium name="The Broad Institute Genomics Platform"/>
            <consortium name="The Broad Institute Genome Sequencing Center for Infectious Disease"/>
            <person name="Wu L."/>
            <person name="Ma J."/>
        </authorList>
    </citation>
    <scope>NUCLEOTIDE SEQUENCE [LARGE SCALE GENOMIC DNA]</scope>
    <source>
        <strain evidence="7">CCUG 59189</strain>
    </source>
</reference>
<feature type="transmembrane region" description="Helical" evidence="5">
    <location>
        <begin position="109"/>
        <end position="140"/>
    </location>
</feature>
<dbReference type="EMBL" id="JBHTLM010000011">
    <property type="protein sequence ID" value="MFD1177774.1"/>
    <property type="molecule type" value="Genomic_DNA"/>
</dbReference>
<feature type="transmembrane region" description="Helical" evidence="5">
    <location>
        <begin position="73"/>
        <end position="97"/>
    </location>
</feature>
<dbReference type="HAMAP" id="MF_00902">
    <property type="entry name" value="TatC"/>
    <property type="match status" value="1"/>
</dbReference>
<evidence type="ECO:0000313" key="7">
    <source>
        <dbReference type="Proteomes" id="UP001597262"/>
    </source>
</evidence>
<keyword evidence="5" id="KW-0653">Protein transport</keyword>
<keyword evidence="5" id="KW-0813">Transport</keyword>
<organism evidence="6 7">
    <name type="scientific">Paenibacillus puldeungensis</name>
    <dbReference type="NCBI Taxonomy" id="696536"/>
    <lineage>
        <taxon>Bacteria</taxon>
        <taxon>Bacillati</taxon>
        <taxon>Bacillota</taxon>
        <taxon>Bacilli</taxon>
        <taxon>Bacillales</taxon>
        <taxon>Paenibacillaceae</taxon>
        <taxon>Paenibacillus</taxon>
    </lineage>
</organism>
<dbReference type="Proteomes" id="UP001597262">
    <property type="component" value="Unassembled WGS sequence"/>
</dbReference>
<keyword evidence="5" id="KW-1003">Cell membrane</keyword>
<evidence type="ECO:0000256" key="1">
    <source>
        <dbReference type="ARBA" id="ARBA00004141"/>
    </source>
</evidence>
<dbReference type="RefSeq" id="WP_379320218.1">
    <property type="nucleotide sequence ID" value="NZ_JBHTLM010000011.1"/>
</dbReference>
<feature type="transmembrane region" description="Helical" evidence="5">
    <location>
        <begin position="160"/>
        <end position="186"/>
    </location>
</feature>
<keyword evidence="4 5" id="KW-0472">Membrane</keyword>
<evidence type="ECO:0000313" key="6">
    <source>
        <dbReference type="EMBL" id="MFD1177774.1"/>
    </source>
</evidence>
<dbReference type="NCBIfam" id="TIGR00945">
    <property type="entry name" value="tatC"/>
    <property type="match status" value="1"/>
</dbReference>
<evidence type="ECO:0000256" key="4">
    <source>
        <dbReference type="ARBA" id="ARBA00023136"/>
    </source>
</evidence>
<protein>
    <recommendedName>
        <fullName evidence="5">Sec-independent protein translocase protein TatC</fullName>
    </recommendedName>
</protein>
<dbReference type="PRINTS" id="PR01840">
    <property type="entry name" value="TATCFAMILY"/>
</dbReference>
<keyword evidence="2 5" id="KW-0812">Transmembrane</keyword>
<dbReference type="InterPro" id="IPR002033">
    <property type="entry name" value="TatC"/>
</dbReference>
<keyword evidence="3 5" id="KW-1133">Transmembrane helix</keyword>
<gene>
    <name evidence="5 6" type="primary">tatC</name>
    <name evidence="6" type="ORF">ACFQ3W_15895</name>
</gene>
<keyword evidence="5" id="KW-0811">Translocation</keyword>
<dbReference type="PANTHER" id="PTHR30371">
    <property type="entry name" value="SEC-INDEPENDENT PROTEIN TRANSLOCASE PROTEIN TATC"/>
    <property type="match status" value="1"/>
</dbReference>
<feature type="transmembrane region" description="Helical" evidence="5">
    <location>
        <begin position="198"/>
        <end position="215"/>
    </location>
</feature>
<evidence type="ECO:0000256" key="3">
    <source>
        <dbReference type="ARBA" id="ARBA00022989"/>
    </source>
</evidence>
<feature type="transmembrane region" description="Helical" evidence="5">
    <location>
        <begin position="27"/>
        <end position="45"/>
    </location>
</feature>
<feature type="transmembrane region" description="Helical" evidence="5">
    <location>
        <begin position="221"/>
        <end position="240"/>
    </location>
</feature>
<keyword evidence="7" id="KW-1185">Reference proteome</keyword>
<comment type="caution">
    <text evidence="6">The sequence shown here is derived from an EMBL/GenBank/DDBJ whole genome shotgun (WGS) entry which is preliminary data.</text>
</comment>
<proteinExistence type="inferred from homology"/>
<comment type="function">
    <text evidence="5">Part of the twin-arginine translocation (Tat) system that transports large folded proteins containing a characteristic twin-arginine motif in their signal peptide across membranes.</text>
</comment>